<organism evidence="6 7">
    <name type="scientific">Actinacidiphila acididurans</name>
    <dbReference type="NCBI Taxonomy" id="2784346"/>
    <lineage>
        <taxon>Bacteria</taxon>
        <taxon>Bacillati</taxon>
        <taxon>Actinomycetota</taxon>
        <taxon>Actinomycetes</taxon>
        <taxon>Kitasatosporales</taxon>
        <taxon>Streptomycetaceae</taxon>
        <taxon>Actinacidiphila</taxon>
    </lineage>
</organism>
<dbReference type="InterPro" id="IPR036390">
    <property type="entry name" value="WH_DNA-bd_sf"/>
</dbReference>
<sequence length="316" mass="33070">MSASPPDPTSLTLLTLVAETGSLGRAAERMGISQPAASKRLGQLERLLGLRLVDRDTRGSALTVEGKAVCQWAGKVLDELDALLAGAAALRGERETDLRLASSMTLAEHFVPRWIGALRQTSPDVLVSLKVTNSEQVAALVTAGEIGLGFVEAPTVPPGLGSCQVASDRLAVVVAPGHPWARRDEPVDLAELARTRLIVREPGSGTRETIERLLAGAGVKPARPLMVLDANAAVRAAVADGAGPAVLSAVTVREDLAAGRVVEVPIGDADLRRRLHAVWAEDRRPTGAADLLLRIALGSSGRTSVTPGHGEPRLTR</sequence>
<keyword evidence="7" id="KW-1185">Reference proteome</keyword>
<accession>A0ABS2U207</accession>
<dbReference type="EMBL" id="JADKYB010000025">
    <property type="protein sequence ID" value="MBM9509382.1"/>
    <property type="molecule type" value="Genomic_DNA"/>
</dbReference>
<dbReference type="PANTHER" id="PTHR30126:SF39">
    <property type="entry name" value="HTH-TYPE TRANSCRIPTIONAL REGULATOR CYSL"/>
    <property type="match status" value="1"/>
</dbReference>
<name>A0ABS2U207_9ACTN</name>
<dbReference type="PANTHER" id="PTHR30126">
    <property type="entry name" value="HTH-TYPE TRANSCRIPTIONAL REGULATOR"/>
    <property type="match status" value="1"/>
</dbReference>
<dbReference type="Proteomes" id="UP000749040">
    <property type="component" value="Unassembled WGS sequence"/>
</dbReference>
<protein>
    <submittedName>
        <fullName evidence="6">LysR family transcriptional regulator</fullName>
    </submittedName>
</protein>
<dbReference type="InterPro" id="IPR000847">
    <property type="entry name" value="LysR_HTH_N"/>
</dbReference>
<dbReference type="SUPFAM" id="SSF46785">
    <property type="entry name" value="Winged helix' DNA-binding domain"/>
    <property type="match status" value="1"/>
</dbReference>
<proteinExistence type="inferred from homology"/>
<evidence type="ECO:0000256" key="3">
    <source>
        <dbReference type="ARBA" id="ARBA00023125"/>
    </source>
</evidence>
<dbReference type="PRINTS" id="PR00039">
    <property type="entry name" value="HTHLYSR"/>
</dbReference>
<evidence type="ECO:0000313" key="7">
    <source>
        <dbReference type="Proteomes" id="UP000749040"/>
    </source>
</evidence>
<dbReference type="RefSeq" id="WP_205362343.1">
    <property type="nucleotide sequence ID" value="NZ_JADKYB010000025.1"/>
</dbReference>
<dbReference type="Gene3D" id="1.10.10.10">
    <property type="entry name" value="Winged helix-like DNA-binding domain superfamily/Winged helix DNA-binding domain"/>
    <property type="match status" value="1"/>
</dbReference>
<dbReference type="Gene3D" id="3.40.190.290">
    <property type="match status" value="1"/>
</dbReference>
<evidence type="ECO:0000256" key="2">
    <source>
        <dbReference type="ARBA" id="ARBA00023015"/>
    </source>
</evidence>
<dbReference type="PROSITE" id="PS50931">
    <property type="entry name" value="HTH_LYSR"/>
    <property type="match status" value="1"/>
</dbReference>
<evidence type="ECO:0000256" key="4">
    <source>
        <dbReference type="ARBA" id="ARBA00023163"/>
    </source>
</evidence>
<dbReference type="Pfam" id="PF03466">
    <property type="entry name" value="LysR_substrate"/>
    <property type="match status" value="1"/>
</dbReference>
<evidence type="ECO:0000259" key="5">
    <source>
        <dbReference type="PROSITE" id="PS50931"/>
    </source>
</evidence>
<dbReference type="InterPro" id="IPR005119">
    <property type="entry name" value="LysR_subst-bd"/>
</dbReference>
<dbReference type="Pfam" id="PF00126">
    <property type="entry name" value="HTH_1"/>
    <property type="match status" value="1"/>
</dbReference>
<reference evidence="6 7" key="1">
    <citation type="submission" date="2021-01" db="EMBL/GenBank/DDBJ databases">
        <title>Streptomyces acididurans sp. nov., isolated from a peat swamp forest soil.</title>
        <authorList>
            <person name="Chantavorakit T."/>
            <person name="Duangmal K."/>
        </authorList>
    </citation>
    <scope>NUCLEOTIDE SEQUENCE [LARGE SCALE GENOMIC DNA]</scope>
    <source>
        <strain evidence="6 7">KK5PA1</strain>
    </source>
</reference>
<comment type="caution">
    <text evidence="6">The sequence shown here is derived from an EMBL/GenBank/DDBJ whole genome shotgun (WGS) entry which is preliminary data.</text>
</comment>
<keyword evidence="3" id="KW-0238">DNA-binding</keyword>
<feature type="domain" description="HTH lysR-type" evidence="5">
    <location>
        <begin position="6"/>
        <end position="63"/>
    </location>
</feature>
<dbReference type="InterPro" id="IPR036388">
    <property type="entry name" value="WH-like_DNA-bd_sf"/>
</dbReference>
<dbReference type="SUPFAM" id="SSF53850">
    <property type="entry name" value="Periplasmic binding protein-like II"/>
    <property type="match status" value="1"/>
</dbReference>
<comment type="similarity">
    <text evidence="1">Belongs to the LysR transcriptional regulatory family.</text>
</comment>
<keyword evidence="4" id="KW-0804">Transcription</keyword>
<keyword evidence="2" id="KW-0805">Transcription regulation</keyword>
<gene>
    <name evidence="6" type="ORF">ITX44_33510</name>
</gene>
<evidence type="ECO:0000256" key="1">
    <source>
        <dbReference type="ARBA" id="ARBA00009437"/>
    </source>
</evidence>
<evidence type="ECO:0000313" key="6">
    <source>
        <dbReference type="EMBL" id="MBM9509382.1"/>
    </source>
</evidence>